<keyword evidence="2" id="KW-1185">Reference proteome</keyword>
<sequence length="79" mass="9097">MHPKRTTTDFDRAVAAAGANAEDADVWPWFTLLMQDRRVRWCQAEDHWLVSVDNQHVATESSFDEAIRSAKARVQKQRA</sequence>
<evidence type="ECO:0000313" key="2">
    <source>
        <dbReference type="Proteomes" id="UP000054851"/>
    </source>
</evidence>
<dbReference type="Proteomes" id="UP000054851">
    <property type="component" value="Unassembled WGS sequence"/>
</dbReference>
<protein>
    <submittedName>
        <fullName evidence="1">Uncharacterized protein</fullName>
    </submittedName>
</protein>
<dbReference type="STRING" id="1777140.AWB79_04244"/>
<gene>
    <name evidence="1" type="ORF">AWB79_04244</name>
</gene>
<name>A0A158BTU1_9BURK</name>
<accession>A0A158BTU1</accession>
<dbReference type="AlphaFoldDB" id="A0A158BTU1"/>
<dbReference type="OrthoDB" id="8966295at2"/>
<evidence type="ECO:0000313" key="1">
    <source>
        <dbReference type="EMBL" id="SAK73504.1"/>
    </source>
</evidence>
<organism evidence="1 2">
    <name type="scientific">Caballeronia hypogeia</name>
    <dbReference type="NCBI Taxonomy" id="1777140"/>
    <lineage>
        <taxon>Bacteria</taxon>
        <taxon>Pseudomonadati</taxon>
        <taxon>Pseudomonadota</taxon>
        <taxon>Betaproteobacteria</taxon>
        <taxon>Burkholderiales</taxon>
        <taxon>Burkholderiaceae</taxon>
        <taxon>Caballeronia</taxon>
    </lineage>
</organism>
<dbReference type="EMBL" id="FCOA02000014">
    <property type="protein sequence ID" value="SAK73504.1"/>
    <property type="molecule type" value="Genomic_DNA"/>
</dbReference>
<comment type="caution">
    <text evidence="1">The sequence shown here is derived from an EMBL/GenBank/DDBJ whole genome shotgun (WGS) entry which is preliminary data.</text>
</comment>
<reference evidence="1" key="1">
    <citation type="submission" date="2016-01" db="EMBL/GenBank/DDBJ databases">
        <authorList>
            <person name="Peeters C."/>
        </authorList>
    </citation>
    <scope>NUCLEOTIDE SEQUENCE</scope>
    <source>
        <strain evidence="1">LMG 29322</strain>
    </source>
</reference>
<proteinExistence type="predicted"/>
<dbReference type="RefSeq" id="WP_061169386.1">
    <property type="nucleotide sequence ID" value="NZ_FCOA02000014.1"/>
</dbReference>